<dbReference type="InterPro" id="IPR048247">
    <property type="entry name" value="eIF2D_N"/>
</dbReference>
<dbReference type="PANTHER" id="PTHR12217">
    <property type="entry name" value="EUKARYOTIC TRANSLATION INITIATION FACTOR 2D"/>
    <property type="match status" value="1"/>
</dbReference>
<accession>A0A9R0Z9S1</accession>
<dbReference type="InterPro" id="IPR039759">
    <property type="entry name" value="eIF2D_SUI1"/>
</dbReference>
<dbReference type="InterPro" id="IPR001950">
    <property type="entry name" value="SUI1"/>
</dbReference>
<dbReference type="InterPro" id="IPR036877">
    <property type="entry name" value="SUI1_dom_sf"/>
</dbReference>
<reference evidence="3 4" key="1">
    <citation type="submission" date="2017-09" db="EMBL/GenBank/DDBJ databases">
        <authorList>
            <consortium name="International Durum Wheat Genome Sequencing Consortium (IDWGSC)"/>
            <person name="Milanesi L."/>
        </authorList>
    </citation>
    <scope>NUCLEOTIDE SEQUENCE [LARGE SCALE GENOMIC DNA]</scope>
    <source>
        <strain evidence="4">cv. Svevo</strain>
    </source>
</reference>
<dbReference type="Pfam" id="PF17832">
    <property type="entry name" value="Pre-PUA"/>
    <property type="match status" value="1"/>
</dbReference>
<protein>
    <recommendedName>
        <fullName evidence="2">SUI1 domain-containing protein</fullName>
    </recommendedName>
</protein>
<dbReference type="InterPro" id="IPR036885">
    <property type="entry name" value="SWIB_MDM2_dom_sf"/>
</dbReference>
<dbReference type="PROSITE" id="PS50296">
    <property type="entry name" value="SUI1"/>
    <property type="match status" value="1"/>
</dbReference>
<name>A0A9R0Z9S1_TRITD</name>
<evidence type="ECO:0000313" key="3">
    <source>
        <dbReference type="EMBL" id="VAI73929.1"/>
    </source>
</evidence>
<keyword evidence="1" id="KW-0963">Cytoplasm</keyword>
<dbReference type="AlphaFoldDB" id="A0A9R0Z9S1"/>
<dbReference type="InterPro" id="IPR039757">
    <property type="entry name" value="EIF2D"/>
</dbReference>
<proteinExistence type="predicted"/>
<dbReference type="GO" id="GO:0003743">
    <property type="term" value="F:translation initiation factor activity"/>
    <property type="evidence" value="ECO:0007669"/>
    <property type="project" value="InterPro"/>
</dbReference>
<evidence type="ECO:0000256" key="1">
    <source>
        <dbReference type="ARBA" id="ARBA00022490"/>
    </source>
</evidence>
<dbReference type="InterPro" id="IPR058886">
    <property type="entry name" value="SWIB_eIF2D"/>
</dbReference>
<dbReference type="SUPFAM" id="SSF47592">
    <property type="entry name" value="SWIB/MDM2 domain"/>
    <property type="match status" value="1"/>
</dbReference>
<dbReference type="GO" id="GO:0001731">
    <property type="term" value="P:formation of translation preinitiation complex"/>
    <property type="evidence" value="ECO:0007669"/>
    <property type="project" value="InterPro"/>
</dbReference>
<dbReference type="InterPro" id="IPR041366">
    <property type="entry name" value="Pre-PUA"/>
</dbReference>
<dbReference type="Pfam" id="PF25304">
    <property type="entry name" value="WHD_eIF2D"/>
    <property type="match status" value="1"/>
</dbReference>
<dbReference type="Gene3D" id="3.30.780.10">
    <property type="entry name" value="SUI1-like domain"/>
    <property type="match status" value="1"/>
</dbReference>
<dbReference type="InterPro" id="IPR057429">
    <property type="entry name" value="WH_eIF2D"/>
</dbReference>
<dbReference type="EMBL" id="LT934123">
    <property type="protein sequence ID" value="VAI73929.1"/>
    <property type="molecule type" value="Genomic_DNA"/>
</dbReference>
<dbReference type="CDD" id="cd11610">
    <property type="entry name" value="eIF2D_N"/>
    <property type="match status" value="1"/>
</dbReference>
<sequence length="644" mass="71449">MFKKNVDAKALQRLSGADKKKLRRTAKQRFPQASDDDLDAILPPKVEITVAKYPSRTLVYGIEGELPMLFDIDGRGHELFPTVYALWKVPYLLPAFTLKGGEVSHFILGGADLMFPGISVPPEGLPSFQAGQPWASADGRYVPNEGFYDDMVIEDPNFASASQHIDSSEDPSEGKQDKAAVDVSECLTEDHAINSETIENVTAGVSELNLPQEKTTEEQTEEKEHQHLSTEEIDSLLDICLLQALHTNIKDKDLPMPGSILWSNHILPCRPPGVTLDIKKSSHKKLSKWLQSKSSSGLISVKEDKHKKEVMLISISRKHPDYTAFKHHKRVQEPVEQHDNIVADGSSTKQLEVDEIYKPSSHVNPIFLAVDADTGKYYSASEASDVVFRYVEKENLVKQTDKAKVILDATLCDALYKGAVKKGSAYPSEIHKKDLGSTFINRMQIHHRVARGNEVAIRKGAIRTVQIMTERRQGNKKMTRVSGLECFLLDADSLASELQKKFACSTTTAELPGIIALYPTLVHLFLDREKVCEGKKGQHEVLIQGGVIENLAKHLVEHHGVPKRYIEVTVPRPAAPPWALHLLGIINAEVLDKGLVPPFSSFLRAILEHFQVHTPPSPQRGPGPPYVCSFGRGIHWGEVVADGN</sequence>
<keyword evidence="4" id="KW-1185">Reference proteome</keyword>
<dbReference type="PANTHER" id="PTHR12217:SF4">
    <property type="entry name" value="EUKARYOTIC TRANSLATION INITIATION FACTOR 2D"/>
    <property type="match status" value="1"/>
</dbReference>
<organism evidence="3 4">
    <name type="scientific">Triticum turgidum subsp. durum</name>
    <name type="common">Durum wheat</name>
    <name type="synonym">Triticum durum</name>
    <dbReference type="NCBI Taxonomy" id="4567"/>
    <lineage>
        <taxon>Eukaryota</taxon>
        <taxon>Viridiplantae</taxon>
        <taxon>Streptophyta</taxon>
        <taxon>Embryophyta</taxon>
        <taxon>Tracheophyta</taxon>
        <taxon>Spermatophyta</taxon>
        <taxon>Magnoliopsida</taxon>
        <taxon>Liliopsida</taxon>
        <taxon>Poales</taxon>
        <taxon>Poaceae</taxon>
        <taxon>BOP clade</taxon>
        <taxon>Pooideae</taxon>
        <taxon>Triticodae</taxon>
        <taxon>Triticeae</taxon>
        <taxon>Triticinae</taxon>
        <taxon>Triticum</taxon>
    </lineage>
</organism>
<dbReference type="CDD" id="cd11608">
    <property type="entry name" value="eIF2D_C"/>
    <property type="match status" value="1"/>
</dbReference>
<dbReference type="Pfam" id="PF26291">
    <property type="entry name" value="SWIB_eIF2D"/>
    <property type="match status" value="1"/>
</dbReference>
<evidence type="ECO:0000313" key="4">
    <source>
        <dbReference type="Proteomes" id="UP000324705"/>
    </source>
</evidence>
<dbReference type="Gramene" id="TRITD7Av1G091340.1">
    <property type="protein sequence ID" value="TRITD7Av1G091340.1"/>
    <property type="gene ID" value="TRITD7Av1G091340"/>
</dbReference>
<dbReference type="Gene3D" id="3.10.400.20">
    <property type="match status" value="1"/>
</dbReference>
<dbReference type="SUPFAM" id="SSF55159">
    <property type="entry name" value="eIF1-like"/>
    <property type="match status" value="1"/>
</dbReference>
<dbReference type="FunFam" id="3.10.400.20:FF:000003">
    <property type="entry name" value="Eukaryotic translation initiation factor 2D isoform A"/>
    <property type="match status" value="1"/>
</dbReference>
<dbReference type="Pfam" id="PF01253">
    <property type="entry name" value="SUI1"/>
    <property type="match status" value="1"/>
</dbReference>
<gene>
    <name evidence="3" type="ORF">TRITD_7Av1G091340</name>
</gene>
<feature type="domain" description="SUI1" evidence="2">
    <location>
        <begin position="465"/>
        <end position="559"/>
    </location>
</feature>
<evidence type="ECO:0000259" key="2">
    <source>
        <dbReference type="PROSITE" id="PS50296"/>
    </source>
</evidence>
<dbReference type="Proteomes" id="UP000324705">
    <property type="component" value="Chromosome 7A"/>
</dbReference>